<evidence type="ECO:0000313" key="1">
    <source>
        <dbReference type="EMBL" id="CCW34768.1"/>
    </source>
</evidence>
<organism evidence="1 2">
    <name type="scientific">Chthonomonas calidirosea (strain DSM 23976 / ICMP 18418 / T49)</name>
    <dbReference type="NCBI Taxonomy" id="1303518"/>
    <lineage>
        <taxon>Bacteria</taxon>
        <taxon>Bacillati</taxon>
        <taxon>Armatimonadota</taxon>
        <taxon>Chthonomonadia</taxon>
        <taxon>Chthonomonadales</taxon>
        <taxon>Chthonomonadaceae</taxon>
        <taxon>Chthonomonas</taxon>
    </lineage>
</organism>
<dbReference type="EMBL" id="HF951689">
    <property type="protein sequence ID" value="CCW34768.1"/>
    <property type="molecule type" value="Genomic_DNA"/>
</dbReference>
<dbReference type="RefSeq" id="WP_016482322.1">
    <property type="nucleotide sequence ID" value="NC_021487.1"/>
</dbReference>
<reference evidence="2" key="1">
    <citation type="submission" date="2013-03" db="EMBL/GenBank/DDBJ databases">
        <title>Genome sequence of Chthonomonas calidirosea, the first sequenced genome from the Armatimonadetes phylum (formally candidate division OP10).</title>
        <authorList>
            <person name="Lee K.C.Y."/>
            <person name="Morgan X.C."/>
            <person name="Dunfield P.F."/>
            <person name="Tamas I."/>
            <person name="Houghton K.M."/>
            <person name="Vyssotski M."/>
            <person name="Ryan J.L.J."/>
            <person name="Lagutin K."/>
            <person name="McDonald I.R."/>
            <person name="Stott M.B."/>
        </authorList>
    </citation>
    <scope>NUCLEOTIDE SEQUENCE [LARGE SCALE GENOMIC DNA]</scope>
    <source>
        <strain evidence="2">DSM 23976 / ICMP 18418 / T49</strain>
    </source>
</reference>
<dbReference type="AlphaFoldDB" id="S0ETE5"/>
<dbReference type="InParanoid" id="S0ETE5"/>
<accession>S0ETE5</accession>
<proteinExistence type="predicted"/>
<evidence type="ECO:0000313" key="2">
    <source>
        <dbReference type="Proteomes" id="UP000014227"/>
    </source>
</evidence>
<keyword evidence="2" id="KW-1185">Reference proteome</keyword>
<gene>
    <name evidence="1" type="ORF">CCALI_00946</name>
</gene>
<dbReference type="HOGENOM" id="CLU_476267_0_0_0"/>
<dbReference type="Proteomes" id="UP000014227">
    <property type="component" value="Chromosome I"/>
</dbReference>
<sequence length="572" mass="62661">MQEANSPQSTKGRGWPAERLQRIGKKAALSVLIGGLFVWLLAGHAPNRTAPPTQSGMRKDYLVPPRFDTLQADPRDTHVLYIDPLHLPPPVSAPLYVANLAEDCGGYLVSVRQVLCGRAHLFGNVAPIVHLPAAKLIVSLQVMSVQHDLHDINIDAHSKVYAKDDTGKELVGSYLSNFRFPGGIGALFELPAPSPSARLLTYFAGTLVLSSLSQEEKFAERYESRLYPTLSQLSPHPQPLPQPPPVQRVPFRISHVPLPIATHIYGLLSARLLPNDQLGRFGSLPNLLCLTRTQAAALRKLFPPFVPDPGPLHLPNHLILSPYTSGHFVAPIGGMNLSQLDCTLTPTLGRYGLMPTRLTIKLMRASDDRAPLVWQSRFDFWDHEPVIFIMPSQWSPAGERLAVWMELYLDMPPPLANPVPPGQCIHLTVPDGELGGGLTGRVLVEGAPLALGIAKIALTCVEGAVKGQEDEVWLPLDKDGRWFLQGLYPGRYEVHLLQVQPYLSPFSVSDGFQWADYVRLHNGIQKGAWQNAIQQPIKVVAGSMTALQDWNYLPVSGGSMPPGVVAQGKLNP</sequence>
<dbReference type="KEGG" id="ccz:CCALI_00946"/>
<protein>
    <submittedName>
        <fullName evidence="1">Uncharacterized protein</fullName>
    </submittedName>
</protein>
<name>S0ETE5_CHTCT</name>